<evidence type="ECO:0000313" key="8">
    <source>
        <dbReference type="EMBL" id="PAA99825.1"/>
    </source>
</evidence>
<feature type="transmembrane region" description="Helical" evidence="6">
    <location>
        <begin position="12"/>
        <end position="34"/>
    </location>
</feature>
<keyword evidence="4" id="KW-0572">Peptidoglycan-anchor</keyword>
<evidence type="ECO:0000256" key="2">
    <source>
        <dbReference type="ARBA" id="ARBA00022525"/>
    </source>
</evidence>
<feature type="compositionally biased region" description="Basic and acidic residues" evidence="5">
    <location>
        <begin position="433"/>
        <end position="453"/>
    </location>
</feature>
<gene>
    <name evidence="8" type="ORF">AKL21_12300</name>
</gene>
<keyword evidence="3" id="KW-0732">Signal</keyword>
<dbReference type="InterPro" id="IPR041100">
    <property type="entry name" value="TQ"/>
</dbReference>
<keyword evidence="6" id="KW-1133">Transmembrane helix</keyword>
<dbReference type="Pfam" id="PF17802">
    <property type="entry name" value="SpaA"/>
    <property type="match status" value="1"/>
</dbReference>
<evidence type="ECO:0000256" key="5">
    <source>
        <dbReference type="SAM" id="MobiDB-lite"/>
    </source>
</evidence>
<keyword evidence="6" id="KW-0812">Transmembrane</keyword>
<dbReference type="AlphaFoldDB" id="A0A267HND4"/>
<evidence type="ECO:0000259" key="7">
    <source>
        <dbReference type="PROSITE" id="PS50847"/>
    </source>
</evidence>
<dbReference type="Pfam" id="PF18202">
    <property type="entry name" value="TQ"/>
    <property type="match status" value="1"/>
</dbReference>
<organism evidence="8 9">
    <name type="scientific">Enterococcus canintestini</name>
    <dbReference type="NCBI Taxonomy" id="317010"/>
    <lineage>
        <taxon>Bacteria</taxon>
        <taxon>Bacillati</taxon>
        <taxon>Bacillota</taxon>
        <taxon>Bacilli</taxon>
        <taxon>Lactobacillales</taxon>
        <taxon>Enterococcaceae</taxon>
        <taxon>Enterococcus</taxon>
    </lineage>
</organism>
<evidence type="ECO:0000313" key="9">
    <source>
        <dbReference type="Proteomes" id="UP000216797"/>
    </source>
</evidence>
<dbReference type="Proteomes" id="UP000216797">
    <property type="component" value="Unassembled WGS sequence"/>
</dbReference>
<dbReference type="RefSeq" id="WP_010744397.1">
    <property type="nucleotide sequence ID" value="NZ_LHUG01000017.1"/>
</dbReference>
<dbReference type="NCBIfam" id="NF033903">
    <property type="entry name" value="VaFE_rpt"/>
    <property type="match status" value="1"/>
</dbReference>
<dbReference type="Gene3D" id="2.60.40.10">
    <property type="entry name" value="Immunoglobulins"/>
    <property type="match status" value="1"/>
</dbReference>
<feature type="domain" description="Gram-positive cocci surface proteins LPxTG" evidence="7">
    <location>
        <begin position="493"/>
        <end position="527"/>
    </location>
</feature>
<keyword evidence="6" id="KW-0472">Membrane</keyword>
<comment type="caution">
    <text evidence="8">The sequence shown here is derived from an EMBL/GenBank/DDBJ whole genome shotgun (WGS) entry which is preliminary data.</text>
</comment>
<sequence length="527" mass="57970">MEIVNRVLSRFIMCAIVIANIIFSAICPIAAYAAENITHNVWMDSNNQIVVKPINGGEIIDGFCIDLDKVISGANSENNALKYEELQRDNSQNLFDLIVLSEAKLNRLPYKTPGEIFNYIKGVYYYGIIEGYTYKQIQDAIWEFTNGLYSNASFYAGNKKSEEGKYLYQKAIANPLNSDQLAQVHVRIFKYIRGRATPTQNVIHIDIDQPDVLKEKDIVISKVNLGGEEIAGAKIQINQGNKEVASWTSEAGKNHELSLLPGDYVFHEEAAPKGYVVVTDITFTVNTDGTVTVKDANGNKVAAANNQLTVTDETEYVNPTGTLRTTVKADNITASTTKAAEVTAGRAVAGIEVIDTIIYEGLVPEKVYSVTGELYEVKEDQVVGTAKATATKEFTVSKEGKGEWQLAFGQVTGLEAGKTYVVYETATSKEDLVDKNKDNTPEEKHVVEHKNPGDKAQTVVVTPAVPKEKDMSEPANRVRSSSNKNLSNSNTSLPKTGEKNNDALIIIGILVLLGMFVILAYKKKKYR</sequence>
<dbReference type="Gene3D" id="2.60.40.3930">
    <property type="match status" value="1"/>
</dbReference>
<keyword evidence="2" id="KW-0964">Secreted</keyword>
<dbReference type="NCBIfam" id="TIGR01167">
    <property type="entry name" value="LPXTG_anchor"/>
    <property type="match status" value="1"/>
</dbReference>
<name>A0A267HND4_9ENTE</name>
<feature type="compositionally biased region" description="Low complexity" evidence="5">
    <location>
        <begin position="480"/>
        <end position="495"/>
    </location>
</feature>
<dbReference type="Pfam" id="PF00746">
    <property type="entry name" value="Gram_pos_anchor"/>
    <property type="match status" value="1"/>
</dbReference>
<dbReference type="InterPro" id="IPR013783">
    <property type="entry name" value="Ig-like_fold"/>
</dbReference>
<reference evidence="8 9" key="1">
    <citation type="submission" date="2015-08" db="EMBL/GenBank/DDBJ databases">
        <title>Enterococcus genome sequence.</title>
        <authorList>
            <person name="Acedo J.Z."/>
            <person name="Vederas J.C."/>
        </authorList>
    </citation>
    <scope>NUCLEOTIDE SEQUENCE [LARGE SCALE GENOMIC DNA]</scope>
    <source>
        <strain evidence="8 9">49</strain>
    </source>
</reference>
<proteinExistence type="predicted"/>
<keyword evidence="1" id="KW-0134">Cell wall</keyword>
<accession>A0A267HND4</accession>
<dbReference type="InterPro" id="IPR019931">
    <property type="entry name" value="LPXTG_anchor"/>
</dbReference>
<dbReference type="InterPro" id="IPR041033">
    <property type="entry name" value="SpaA_PFL_dom_1"/>
</dbReference>
<protein>
    <recommendedName>
        <fullName evidence="7">Gram-positive cocci surface proteins LPxTG domain-containing protein</fullName>
    </recommendedName>
</protein>
<evidence type="ECO:0000256" key="3">
    <source>
        <dbReference type="ARBA" id="ARBA00022729"/>
    </source>
</evidence>
<evidence type="ECO:0000256" key="6">
    <source>
        <dbReference type="SAM" id="Phobius"/>
    </source>
</evidence>
<evidence type="ECO:0000256" key="4">
    <source>
        <dbReference type="ARBA" id="ARBA00023088"/>
    </source>
</evidence>
<dbReference type="EMBL" id="LHUG01000017">
    <property type="protein sequence ID" value="PAA99825.1"/>
    <property type="molecule type" value="Genomic_DNA"/>
</dbReference>
<dbReference type="PROSITE" id="PS50847">
    <property type="entry name" value="GRAM_POS_ANCHORING"/>
    <property type="match status" value="1"/>
</dbReference>
<keyword evidence="9" id="KW-1185">Reference proteome</keyword>
<evidence type="ECO:0000256" key="1">
    <source>
        <dbReference type="ARBA" id="ARBA00022512"/>
    </source>
</evidence>
<feature type="transmembrane region" description="Helical" evidence="6">
    <location>
        <begin position="503"/>
        <end position="521"/>
    </location>
</feature>
<feature type="region of interest" description="Disordered" evidence="5">
    <location>
        <begin position="433"/>
        <end position="497"/>
    </location>
</feature>